<evidence type="ECO:0000313" key="4">
    <source>
        <dbReference type="EMBL" id="CAF1624059.1"/>
    </source>
</evidence>
<reference evidence="4" key="1">
    <citation type="submission" date="2021-02" db="EMBL/GenBank/DDBJ databases">
        <authorList>
            <person name="Nowell W R."/>
        </authorList>
    </citation>
    <scope>NUCLEOTIDE SEQUENCE</scope>
</reference>
<evidence type="ECO:0000313" key="3">
    <source>
        <dbReference type="EMBL" id="CAF1399709.1"/>
    </source>
</evidence>
<keyword evidence="2" id="KW-0460">Magnesium</keyword>
<dbReference type="InterPro" id="IPR029063">
    <property type="entry name" value="SAM-dependent_MTases_sf"/>
</dbReference>
<keyword evidence="5" id="KW-1185">Reference proteome</keyword>
<comment type="caution">
    <text evidence="4">The sequence shown here is derived from an EMBL/GenBank/DDBJ whole genome shotgun (WGS) entry which is preliminary data.</text>
</comment>
<dbReference type="AlphaFoldDB" id="A0A816CL04"/>
<dbReference type="Pfam" id="PF03492">
    <property type="entry name" value="Methyltransf_7"/>
    <property type="match status" value="1"/>
</dbReference>
<dbReference type="PANTHER" id="PTHR31009">
    <property type="entry name" value="S-ADENOSYL-L-METHIONINE:CARBOXYL METHYLTRANSFERASE FAMILY PROTEIN"/>
    <property type="match status" value="1"/>
</dbReference>
<keyword evidence="1" id="KW-0479">Metal-binding</keyword>
<dbReference type="InterPro" id="IPR042086">
    <property type="entry name" value="MeTrfase_capping"/>
</dbReference>
<accession>A0A816CL04</accession>
<dbReference type="Proteomes" id="UP000663854">
    <property type="component" value="Unassembled WGS sequence"/>
</dbReference>
<dbReference type="GO" id="GO:0008168">
    <property type="term" value="F:methyltransferase activity"/>
    <property type="evidence" value="ECO:0007669"/>
    <property type="project" value="InterPro"/>
</dbReference>
<dbReference type="Gene3D" id="1.10.1200.270">
    <property type="entry name" value="Methyltransferase, alpha-helical capping domain"/>
    <property type="match status" value="1"/>
</dbReference>
<dbReference type="Proteomes" id="UP000663870">
    <property type="component" value="Unassembled WGS sequence"/>
</dbReference>
<dbReference type="EMBL" id="CAJNOH010005502">
    <property type="protein sequence ID" value="CAF1399709.1"/>
    <property type="molecule type" value="Genomic_DNA"/>
</dbReference>
<protein>
    <submittedName>
        <fullName evidence="4">Uncharacterized protein</fullName>
    </submittedName>
</protein>
<dbReference type="EMBL" id="CAJNOL010007002">
    <property type="protein sequence ID" value="CAF1624059.1"/>
    <property type="molecule type" value="Genomic_DNA"/>
</dbReference>
<gene>
    <name evidence="4" type="ORF">JXQ802_LOCUS50955</name>
    <name evidence="3" type="ORF">PYM288_LOCUS34759</name>
</gene>
<organism evidence="4 5">
    <name type="scientific">Rotaria sordida</name>
    <dbReference type="NCBI Taxonomy" id="392033"/>
    <lineage>
        <taxon>Eukaryota</taxon>
        <taxon>Metazoa</taxon>
        <taxon>Spiralia</taxon>
        <taxon>Gnathifera</taxon>
        <taxon>Rotifera</taxon>
        <taxon>Eurotatoria</taxon>
        <taxon>Bdelloidea</taxon>
        <taxon>Philodinida</taxon>
        <taxon>Philodinidae</taxon>
        <taxon>Rotaria</taxon>
    </lineage>
</organism>
<evidence type="ECO:0000256" key="2">
    <source>
        <dbReference type="ARBA" id="ARBA00022842"/>
    </source>
</evidence>
<evidence type="ECO:0000313" key="5">
    <source>
        <dbReference type="Proteomes" id="UP000663870"/>
    </source>
</evidence>
<evidence type="ECO:0000256" key="1">
    <source>
        <dbReference type="ARBA" id="ARBA00022723"/>
    </source>
</evidence>
<dbReference type="SUPFAM" id="SSF53335">
    <property type="entry name" value="S-adenosyl-L-methionine-dependent methyltransferases"/>
    <property type="match status" value="1"/>
</dbReference>
<proteinExistence type="predicted"/>
<dbReference type="GO" id="GO:0046872">
    <property type="term" value="F:metal ion binding"/>
    <property type="evidence" value="ECO:0007669"/>
    <property type="project" value="UniProtKB-KW"/>
</dbReference>
<sequence>MDTKSGIVLGMTGSYNSNSVPQLNVIQSSISFIQKAIDVLDIVPSFFPIMIADFGSSHGANSNYAMKIIINYIKQIKQTNQSFLIIHNDLPTNDWISLFDSLNEDKTYFGLANGRSFYEQCLPTNSLTIAYSSMSIHWLSHKPCNLSNHCLPRFAQGAELITFKTQAANDYAQFLENRSRELMRGGVLILSILSADKEGKTLAHNVNNHLYKCAQLIPLNEQELLDYTIPLYHRTYEECLNEELFKRCSLQLIESDFHIVESKFDQEFQQGKITLEEFLQMHIGYQRSWGESILRQALEMNEKCSKEEIDQVLDRFWSIYKDGMKENSKEYKTGYYQTYLVLKKL</sequence>
<dbReference type="InterPro" id="IPR005299">
    <property type="entry name" value="MeTrfase_7"/>
</dbReference>
<name>A0A816CL04_9BILA</name>
<dbReference type="Gene3D" id="3.40.50.150">
    <property type="entry name" value="Vaccinia Virus protein VP39"/>
    <property type="match status" value="1"/>
</dbReference>